<protein>
    <submittedName>
        <fullName evidence="2">Uncharacterized protein</fullName>
    </submittedName>
</protein>
<dbReference type="EMBL" id="CP034044">
    <property type="protein sequence ID" value="AZG68488.1"/>
    <property type="molecule type" value="Genomic_DNA"/>
</dbReference>
<dbReference type="Proteomes" id="UP000275883">
    <property type="component" value="Chromosome"/>
</dbReference>
<keyword evidence="3" id="KW-1185">Reference proteome</keyword>
<dbReference type="KEGG" id="mstr:EGN60_00660"/>
<organism evidence="2 3">
    <name type="scientific">Mycoplasma struthionis</name>
    <dbReference type="NCBI Taxonomy" id="538220"/>
    <lineage>
        <taxon>Bacteria</taxon>
        <taxon>Bacillati</taxon>
        <taxon>Mycoplasmatota</taxon>
        <taxon>Mollicutes</taxon>
        <taxon>Mycoplasmataceae</taxon>
        <taxon>Mycoplasma</taxon>
    </lineage>
</organism>
<proteinExistence type="predicted"/>
<dbReference type="RefSeq" id="WP_124724183.1">
    <property type="nucleotide sequence ID" value="NZ_CP034044.1"/>
</dbReference>
<sequence length="100" mass="10474">MFEEPLCEVGLLAVPVSPAGAELEPDSACFPAEEGVVAADSGEGYFSSEEEVVAVGSFNSNFIVNDPSEINGAFPLPLNWANLAVIVIYGFAFSVFAVKV</sequence>
<gene>
    <name evidence="2" type="ORF">EGN60_00660</name>
</gene>
<name>A0A3G8LIJ9_9MOLU</name>
<evidence type="ECO:0000313" key="2">
    <source>
        <dbReference type="EMBL" id="AZG68488.1"/>
    </source>
</evidence>
<keyword evidence="1" id="KW-0472">Membrane</keyword>
<accession>A0A3G8LIJ9</accession>
<evidence type="ECO:0000313" key="3">
    <source>
        <dbReference type="Proteomes" id="UP000275883"/>
    </source>
</evidence>
<feature type="transmembrane region" description="Helical" evidence="1">
    <location>
        <begin position="80"/>
        <end position="98"/>
    </location>
</feature>
<reference evidence="2 3" key="1">
    <citation type="submission" date="2018-11" db="EMBL/GenBank/DDBJ databases">
        <title>Genome sequence of Mycoplasma struthionis sp. nov.</title>
        <authorList>
            <person name="Spergser J."/>
        </authorList>
    </citation>
    <scope>NUCLEOTIDE SEQUENCE [LARGE SCALE GENOMIC DNA]</scope>
    <source>
        <strain evidence="2 3">237IA</strain>
    </source>
</reference>
<keyword evidence="1" id="KW-1133">Transmembrane helix</keyword>
<evidence type="ECO:0000256" key="1">
    <source>
        <dbReference type="SAM" id="Phobius"/>
    </source>
</evidence>
<dbReference type="AlphaFoldDB" id="A0A3G8LIJ9"/>
<keyword evidence="1" id="KW-0812">Transmembrane</keyword>